<dbReference type="AlphaFoldDB" id="A0AAN9PVY6"/>
<organism evidence="2 3">
    <name type="scientific">Canavalia gladiata</name>
    <name type="common">Sword bean</name>
    <name type="synonym">Dolichos gladiatus</name>
    <dbReference type="NCBI Taxonomy" id="3824"/>
    <lineage>
        <taxon>Eukaryota</taxon>
        <taxon>Viridiplantae</taxon>
        <taxon>Streptophyta</taxon>
        <taxon>Embryophyta</taxon>
        <taxon>Tracheophyta</taxon>
        <taxon>Spermatophyta</taxon>
        <taxon>Magnoliopsida</taxon>
        <taxon>eudicotyledons</taxon>
        <taxon>Gunneridae</taxon>
        <taxon>Pentapetalae</taxon>
        <taxon>rosids</taxon>
        <taxon>fabids</taxon>
        <taxon>Fabales</taxon>
        <taxon>Fabaceae</taxon>
        <taxon>Papilionoideae</taxon>
        <taxon>50 kb inversion clade</taxon>
        <taxon>NPAAA clade</taxon>
        <taxon>indigoferoid/millettioid clade</taxon>
        <taxon>Phaseoleae</taxon>
        <taxon>Canavalia</taxon>
    </lineage>
</organism>
<evidence type="ECO:0000256" key="1">
    <source>
        <dbReference type="SAM" id="Phobius"/>
    </source>
</evidence>
<keyword evidence="1" id="KW-1133">Transmembrane helix</keyword>
<gene>
    <name evidence="2" type="ORF">VNO77_35973</name>
</gene>
<name>A0AAN9PVY6_CANGL</name>
<evidence type="ECO:0000313" key="3">
    <source>
        <dbReference type="Proteomes" id="UP001367508"/>
    </source>
</evidence>
<comment type="caution">
    <text evidence="2">The sequence shown here is derived from an EMBL/GenBank/DDBJ whole genome shotgun (WGS) entry which is preliminary data.</text>
</comment>
<proteinExistence type="predicted"/>
<feature type="transmembrane region" description="Helical" evidence="1">
    <location>
        <begin position="20"/>
        <end position="37"/>
    </location>
</feature>
<dbReference type="EMBL" id="JAYMYQ010000009">
    <property type="protein sequence ID" value="KAK7312242.1"/>
    <property type="molecule type" value="Genomic_DNA"/>
</dbReference>
<keyword evidence="1" id="KW-0812">Transmembrane</keyword>
<keyword evidence="3" id="KW-1185">Reference proteome</keyword>
<accession>A0AAN9PVY6</accession>
<protein>
    <submittedName>
        <fullName evidence="2">Uncharacterized protein</fullName>
    </submittedName>
</protein>
<dbReference type="Proteomes" id="UP001367508">
    <property type="component" value="Unassembled WGS sequence"/>
</dbReference>
<evidence type="ECO:0000313" key="2">
    <source>
        <dbReference type="EMBL" id="KAK7312242.1"/>
    </source>
</evidence>
<sequence>MSDTELRFYVFYIPKNMSTLIIAIVSFVSYSLLVFLLHSATELQESHLFLLVFCIRTYILVNPPVSALECCRLYFLGFSIFISIF</sequence>
<reference evidence="2 3" key="1">
    <citation type="submission" date="2024-01" db="EMBL/GenBank/DDBJ databases">
        <title>The genomes of 5 underutilized Papilionoideae crops provide insights into root nodulation and disease resistanc.</title>
        <authorList>
            <person name="Jiang F."/>
        </authorList>
    </citation>
    <scope>NUCLEOTIDE SEQUENCE [LARGE SCALE GENOMIC DNA]</scope>
    <source>
        <strain evidence="2">LVBAO_FW01</strain>
        <tissue evidence="2">Leaves</tissue>
    </source>
</reference>
<keyword evidence="1" id="KW-0472">Membrane</keyword>